<proteinExistence type="predicted"/>
<dbReference type="AlphaFoldDB" id="A0A9P1P2Z4"/>
<name>A0A9P1P2Z4_9CYAN</name>
<accession>A0A9P1P2Z4</accession>
<gene>
    <name evidence="1" type="ORF">ARTHRO_60946</name>
</gene>
<dbReference type="Proteomes" id="UP000032946">
    <property type="component" value="Chromosome"/>
</dbReference>
<keyword evidence="2" id="KW-1185">Reference proteome</keyword>
<reference evidence="1 2" key="1">
    <citation type="submission" date="2014-02" db="EMBL/GenBank/DDBJ databases">
        <authorList>
            <person name="Genoscope - CEA"/>
        </authorList>
    </citation>
    <scope>NUCLEOTIDE SEQUENCE [LARGE SCALE GENOMIC DNA]</scope>
    <source>
        <strain evidence="1 2">PCC 8005</strain>
    </source>
</reference>
<sequence>MENRRNLNPTVLGSIFVGQLTIDTPRRERTGILCSTTRLADAGFLQQQ</sequence>
<protein>
    <submittedName>
        <fullName evidence="1">Uncharacterized protein</fullName>
    </submittedName>
</protein>
<dbReference type="EMBL" id="FO818640">
    <property type="protein sequence ID" value="CDM98345.1"/>
    <property type="molecule type" value="Genomic_DNA"/>
</dbReference>
<evidence type="ECO:0000313" key="1">
    <source>
        <dbReference type="EMBL" id="CDM98345.1"/>
    </source>
</evidence>
<organism evidence="1 2">
    <name type="scientific">Limnospira indica PCC 8005</name>
    <dbReference type="NCBI Taxonomy" id="376219"/>
    <lineage>
        <taxon>Bacteria</taxon>
        <taxon>Bacillati</taxon>
        <taxon>Cyanobacteriota</taxon>
        <taxon>Cyanophyceae</taxon>
        <taxon>Oscillatoriophycideae</taxon>
        <taxon>Oscillatoriales</taxon>
        <taxon>Sirenicapillariaceae</taxon>
        <taxon>Limnospira</taxon>
    </lineage>
</organism>
<evidence type="ECO:0000313" key="2">
    <source>
        <dbReference type="Proteomes" id="UP000032946"/>
    </source>
</evidence>